<dbReference type="STRING" id="523849.OCC_13620"/>
<evidence type="ECO:0000313" key="2">
    <source>
        <dbReference type="Proteomes" id="UP000015502"/>
    </source>
</evidence>
<name>S5ZI76_THELN</name>
<gene>
    <name evidence="1" type="ORF">OCC_13620</name>
</gene>
<dbReference type="Proteomes" id="UP000015502">
    <property type="component" value="Chromosome"/>
</dbReference>
<sequence>MGDRVPTVIIEEYDLPGEKEEKEIERYIEIEFL</sequence>
<keyword evidence="2" id="KW-1185">Reference proteome</keyword>
<reference evidence="1 2" key="1">
    <citation type="journal article" date="2012" name="J. Bacteriol.">
        <title>Genome sequence of the model hyperthermophilic archaeon Thermococcus litoralis NS-C.</title>
        <authorList>
            <person name="Gardner A.F."/>
            <person name="Kumar S."/>
            <person name="Perler F.B."/>
        </authorList>
    </citation>
    <scope>NUCLEOTIDE SEQUENCE [LARGE SCALE GENOMIC DNA]</scope>
    <source>
        <strain evidence="2">ATCC 51850 / DSM 5473 / JCM 8560 / NS-C</strain>
    </source>
</reference>
<dbReference type="PaxDb" id="523849-OCC_13620"/>
<accession>S5ZI76</accession>
<dbReference type="KEGG" id="tlt:OCC_13620"/>
<dbReference type="EMBL" id="CP006670">
    <property type="protein sequence ID" value="AGT34216.1"/>
    <property type="molecule type" value="Genomic_DNA"/>
</dbReference>
<protein>
    <submittedName>
        <fullName evidence="1">Uncharacterized protein</fullName>
    </submittedName>
</protein>
<dbReference type="AlphaFoldDB" id="S5ZI76"/>
<evidence type="ECO:0000313" key="1">
    <source>
        <dbReference type="EMBL" id="AGT34216.1"/>
    </source>
</evidence>
<dbReference type="HOGENOM" id="CLU_3379998_0_0_2"/>
<organism evidence="1 2">
    <name type="scientific">Thermococcus litoralis (strain ATCC 51850 / DSM 5473 / JCM 8560 / NS-C)</name>
    <dbReference type="NCBI Taxonomy" id="523849"/>
    <lineage>
        <taxon>Archaea</taxon>
        <taxon>Methanobacteriati</taxon>
        <taxon>Methanobacteriota</taxon>
        <taxon>Thermococci</taxon>
        <taxon>Thermococcales</taxon>
        <taxon>Thermococcaceae</taxon>
        <taxon>Thermococcus</taxon>
    </lineage>
</organism>
<proteinExistence type="predicted"/>